<dbReference type="GO" id="GO:0005739">
    <property type="term" value="C:mitochondrion"/>
    <property type="evidence" value="ECO:0007669"/>
    <property type="project" value="TreeGrafter"/>
</dbReference>
<dbReference type="AlphaFoldDB" id="A0A0M3K0T1"/>
<evidence type="ECO:0000256" key="3">
    <source>
        <dbReference type="ARBA" id="ARBA00023004"/>
    </source>
</evidence>
<reference evidence="4 5" key="2">
    <citation type="submission" date="2018-11" db="EMBL/GenBank/DDBJ databases">
        <authorList>
            <consortium name="Pathogen Informatics"/>
        </authorList>
    </citation>
    <scope>NUCLEOTIDE SEQUENCE [LARGE SCALE GENOMIC DNA]</scope>
</reference>
<dbReference type="Proteomes" id="UP000267096">
    <property type="component" value="Unassembled WGS sequence"/>
</dbReference>
<accession>A0A0M3K0T1</accession>
<evidence type="ECO:0000313" key="6">
    <source>
        <dbReference type="WBParaSite" id="ASIM_0001443201-mRNA-1"/>
    </source>
</evidence>
<evidence type="ECO:0000256" key="1">
    <source>
        <dbReference type="ARBA" id="ARBA00022723"/>
    </source>
</evidence>
<keyword evidence="2" id="KW-0560">Oxidoreductase</keyword>
<dbReference type="PANTHER" id="PTHR22966">
    <property type="entry name" value="2-AMINOETHANETHIOL DIOXYGENASE"/>
    <property type="match status" value="1"/>
</dbReference>
<name>A0A0M3K0T1_ANISI</name>
<evidence type="ECO:0000313" key="5">
    <source>
        <dbReference type="Proteomes" id="UP000267096"/>
    </source>
</evidence>
<dbReference type="Pfam" id="PF07847">
    <property type="entry name" value="PCO_ADO"/>
    <property type="match status" value="1"/>
</dbReference>
<dbReference type="InterPro" id="IPR011051">
    <property type="entry name" value="RmlC_Cupin_sf"/>
</dbReference>
<dbReference type="SUPFAM" id="SSF51182">
    <property type="entry name" value="RmlC-like cupins"/>
    <property type="match status" value="1"/>
</dbReference>
<dbReference type="EMBL" id="UYRR01031525">
    <property type="protein sequence ID" value="VDK50760.1"/>
    <property type="molecule type" value="Genomic_DNA"/>
</dbReference>
<dbReference type="InterPro" id="IPR012864">
    <property type="entry name" value="PCO/ADO"/>
</dbReference>
<organism evidence="6">
    <name type="scientific">Anisakis simplex</name>
    <name type="common">Herring worm</name>
    <dbReference type="NCBI Taxonomy" id="6269"/>
    <lineage>
        <taxon>Eukaryota</taxon>
        <taxon>Metazoa</taxon>
        <taxon>Ecdysozoa</taxon>
        <taxon>Nematoda</taxon>
        <taxon>Chromadorea</taxon>
        <taxon>Rhabditida</taxon>
        <taxon>Spirurina</taxon>
        <taxon>Ascaridomorpha</taxon>
        <taxon>Ascaridoidea</taxon>
        <taxon>Anisakidae</taxon>
        <taxon>Anisakis</taxon>
        <taxon>Anisakis simplex complex</taxon>
    </lineage>
</organism>
<proteinExistence type="predicted"/>
<evidence type="ECO:0000256" key="2">
    <source>
        <dbReference type="ARBA" id="ARBA00023002"/>
    </source>
</evidence>
<keyword evidence="1" id="KW-0479">Metal-binding</keyword>
<sequence length="319" mass="36582">MGTNIGTMFLFSKRKRWREYRFDKEANAFCLQFMHEDSLVMMERHALRHFLKNASHLAHRLSILSSAKSSPSTVTCSTSSDTSTIVSDLCALMNQVTAKVLAIELPDDIVLSYTKAPFHYADIYEDHLMHACLFGFTRKAVQMPLHDHSRMHGFVKVIRGSMTVSSYSWLSEDDEQRECNRNIIRSFYGRPVRMENTYAIALCESARALSEVLFTVILVLMCETYEISRYEGTIKRNSEDECVHLDPERGNLHSMEALEAGTTFFDLLVPGYGDRPCTFYEIKPGDSQLNGSDICFVRTVPMPTSYYCETIPYDQIFRL</sequence>
<dbReference type="GO" id="GO:0016702">
    <property type="term" value="F:oxidoreductase activity, acting on single donors with incorporation of molecular oxygen, incorporation of two atoms of oxygen"/>
    <property type="evidence" value="ECO:0007669"/>
    <property type="project" value="InterPro"/>
</dbReference>
<reference evidence="6" key="1">
    <citation type="submission" date="2017-02" db="UniProtKB">
        <authorList>
            <consortium name="WormBaseParasite"/>
        </authorList>
    </citation>
    <scope>IDENTIFICATION</scope>
</reference>
<protein>
    <submittedName>
        <fullName evidence="6">2-aminoethanethiol dioxygenase</fullName>
    </submittedName>
</protein>
<dbReference type="Gene3D" id="2.60.120.10">
    <property type="entry name" value="Jelly Rolls"/>
    <property type="match status" value="1"/>
</dbReference>
<gene>
    <name evidence="4" type="ORF">ASIM_LOCUS13859</name>
</gene>
<dbReference type="CDD" id="cd20289">
    <property type="entry name" value="cupin_ADO"/>
    <property type="match status" value="1"/>
</dbReference>
<dbReference type="WBParaSite" id="ASIM_0001443201-mRNA-1">
    <property type="protein sequence ID" value="ASIM_0001443201-mRNA-1"/>
    <property type="gene ID" value="ASIM_0001443201"/>
</dbReference>
<evidence type="ECO:0000313" key="4">
    <source>
        <dbReference type="EMBL" id="VDK50760.1"/>
    </source>
</evidence>
<dbReference type="GO" id="GO:0046872">
    <property type="term" value="F:metal ion binding"/>
    <property type="evidence" value="ECO:0007669"/>
    <property type="project" value="UniProtKB-KW"/>
</dbReference>
<keyword evidence="3" id="KW-0408">Iron</keyword>
<keyword evidence="5" id="KW-1185">Reference proteome</keyword>
<dbReference type="InterPro" id="IPR014710">
    <property type="entry name" value="RmlC-like_jellyroll"/>
</dbReference>
<dbReference type="OrthoDB" id="271433at2759"/>
<dbReference type="PANTHER" id="PTHR22966:SF61">
    <property type="entry name" value="2-AMINOETHANETHIOL DIOXYGENASE"/>
    <property type="match status" value="1"/>
</dbReference>